<dbReference type="PANTHER" id="PTHR23071">
    <property type="entry name" value="PHOSPHATIDYLINOSITOL GLYCAN"/>
    <property type="match status" value="1"/>
</dbReference>
<comment type="subcellular location">
    <subcellularLocation>
        <location evidence="1">Endoplasmic reticulum membrane</location>
        <topology evidence="1">Multi-pass membrane protein</topology>
    </subcellularLocation>
</comment>
<keyword evidence="10" id="KW-0325">Glycoprotein</keyword>
<evidence type="ECO:0000256" key="10">
    <source>
        <dbReference type="ARBA" id="ARBA00023180"/>
    </source>
</evidence>
<dbReference type="SUPFAM" id="SSF53649">
    <property type="entry name" value="Alkaline phosphatase-like"/>
    <property type="match status" value="1"/>
</dbReference>
<dbReference type="OrthoDB" id="272139at2759"/>
<comment type="similarity">
    <text evidence="3">Belongs to the PIGG/PIGN/PIGO family. PIGO subfamily.</text>
</comment>
<keyword evidence="9 11" id="KW-0472">Membrane</keyword>
<keyword evidence="5 12" id="KW-0808">Transferase</keyword>
<keyword evidence="4" id="KW-0337">GPI-anchor biosynthesis</keyword>
<feature type="transmembrane region" description="Helical" evidence="11">
    <location>
        <begin position="564"/>
        <end position="584"/>
    </location>
</feature>
<keyword evidence="8 11" id="KW-1133">Transmembrane helix</keyword>
<keyword evidence="13" id="KW-1185">Reference proteome</keyword>
<keyword evidence="6 11" id="KW-0812">Transmembrane</keyword>
<feature type="transmembrane region" description="Helical" evidence="11">
    <location>
        <begin position="426"/>
        <end position="444"/>
    </location>
</feature>
<sequence length="883" mass="98068">MLIDLFVFFPFRFDFVAPSTFFEESKPWMDKLRVLQKLATEPGSSARIFKAIADPPTTSLQRLKGLTTGGLPTFVDVGNSFGAPAIVEDNFIHQLVQNRKQVVMMGDDTWTQLFPNHFSKSYPYPSFNVKDLHTVDNGCTDHLIPTLYEEDWDVLIAHFLGVDHAGHIFGVDSGQMVEKLEQYNGILEKVIEVLESQSGPGGIHDNTFLLVMGDHGQTLNGDHGGGSPEEVETSIFAMSFKEPSLSISSQFDTLSCKNDLDGKKLCINSIQQLDFAVTLSALLGIPFPFGSIGHVDAALYALGAGTLDLEGTKRENCQNRSILEQWMQSYANVLCINSWQVKRYIDVYSASSLIGFSYEDLMQIAEVYAQAEESWSNGTKTLLLSKNECSNPSLSALKAQIDLFVHFLTSVADLARSKWTEFNLRMMGIGFSIMLVSLLVHFLAIKRVAKQYGASFTMPGDSGISFGLIIACFVVVIRASSFLSNSYILEEGKVASFLLATTGIVKLRHSISRKKMLLEAVVFLLLISFCRFGIEIGLSKQAVTSQFLKAYPSWMISIFSQLPAWMYLTEVLPMLVLILLAYLLYKTISSSCFEGIWKCVILGTILSYMLMAVHWALESKLWSLALVSYGIGRNYIPRVIYAIGFGQLLLLGLVQLFNKDKCDCKNNLVMKTVGLLSAWSSIVILLSGNQGPLVALASIVGGYCITRLGNIDQDAKEGVGDVLAVDPLAVTQWNLLAVCLFFCTGHWCAFDGLRYGAAFIGFDEFVLIRQAILLAIDTFGFSHILPIFALPFLVARQYIQSQRKFILMRLSQVFMIYGLVTTVTVTVTMLCVTIHRRHLMVWGLFAPKFVFDVVGLILTDALICLASFFCFGQVEDDVPQIRK</sequence>
<evidence type="ECO:0000256" key="2">
    <source>
        <dbReference type="ARBA" id="ARBA00004687"/>
    </source>
</evidence>
<dbReference type="Gene3D" id="3.40.720.10">
    <property type="entry name" value="Alkaline Phosphatase, subunit A"/>
    <property type="match status" value="1"/>
</dbReference>
<dbReference type="InterPro" id="IPR017850">
    <property type="entry name" value="Alkaline_phosphatase_core_sf"/>
</dbReference>
<reference evidence="12 13" key="1">
    <citation type="journal article" date="2019" name="Plant Biotechnol. J.">
        <title>The red bayberry genome and genetic basis of sex determination.</title>
        <authorList>
            <person name="Jia H.M."/>
            <person name="Jia H.J."/>
            <person name="Cai Q.L."/>
            <person name="Wang Y."/>
            <person name="Zhao H.B."/>
            <person name="Yang W.F."/>
            <person name="Wang G.Y."/>
            <person name="Li Y.H."/>
            <person name="Zhan D.L."/>
            <person name="Shen Y.T."/>
            <person name="Niu Q.F."/>
            <person name="Chang L."/>
            <person name="Qiu J."/>
            <person name="Zhao L."/>
            <person name="Xie H.B."/>
            <person name="Fu W.Y."/>
            <person name="Jin J."/>
            <person name="Li X.W."/>
            <person name="Jiao Y."/>
            <person name="Zhou C.C."/>
            <person name="Tu T."/>
            <person name="Chai C.Y."/>
            <person name="Gao J.L."/>
            <person name="Fan L.J."/>
            <person name="van de Weg E."/>
            <person name="Wang J.Y."/>
            <person name="Gao Z.S."/>
        </authorList>
    </citation>
    <scope>NUCLEOTIDE SEQUENCE [LARGE SCALE GENOMIC DNA]</scope>
    <source>
        <tissue evidence="12">Leaves</tissue>
    </source>
</reference>
<evidence type="ECO:0000256" key="3">
    <source>
        <dbReference type="ARBA" id="ARBA00008695"/>
    </source>
</evidence>
<dbReference type="InterPro" id="IPR002591">
    <property type="entry name" value="Phosphodiest/P_Trfase"/>
</dbReference>
<evidence type="ECO:0000256" key="8">
    <source>
        <dbReference type="ARBA" id="ARBA00022989"/>
    </source>
</evidence>
<feature type="transmembrane region" description="Helical" evidence="11">
    <location>
        <begin position="516"/>
        <end position="534"/>
    </location>
</feature>
<accession>A0A6A1V889</accession>
<protein>
    <submittedName>
        <fullName evidence="12">GPI ethanolamine phosphate transferase 3</fullName>
    </submittedName>
</protein>
<dbReference type="GO" id="GO:0051377">
    <property type="term" value="F:mannose-ethanolamine phosphotransferase activity"/>
    <property type="evidence" value="ECO:0007669"/>
    <property type="project" value="InterPro"/>
</dbReference>
<dbReference type="GO" id="GO:0006506">
    <property type="term" value="P:GPI anchor biosynthetic process"/>
    <property type="evidence" value="ECO:0007669"/>
    <property type="project" value="UniProtKB-UniPathway"/>
</dbReference>
<evidence type="ECO:0000256" key="5">
    <source>
        <dbReference type="ARBA" id="ARBA00022679"/>
    </source>
</evidence>
<dbReference type="Pfam" id="PF01663">
    <property type="entry name" value="Phosphodiest"/>
    <property type="match status" value="1"/>
</dbReference>
<dbReference type="InterPro" id="IPR039524">
    <property type="entry name" value="PIGO/GPI13"/>
</dbReference>
<dbReference type="Proteomes" id="UP000516437">
    <property type="component" value="Chromosome 6"/>
</dbReference>
<gene>
    <name evidence="12" type="ORF">CJ030_MR6G025943</name>
</gene>
<evidence type="ECO:0000256" key="6">
    <source>
        <dbReference type="ARBA" id="ARBA00022692"/>
    </source>
</evidence>
<evidence type="ECO:0000313" key="12">
    <source>
        <dbReference type="EMBL" id="KAB1209069.1"/>
    </source>
</evidence>
<dbReference type="UniPathway" id="UPA00196"/>
<keyword evidence="7" id="KW-0256">Endoplasmic reticulum</keyword>
<evidence type="ECO:0000256" key="11">
    <source>
        <dbReference type="SAM" id="Phobius"/>
    </source>
</evidence>
<comment type="caution">
    <text evidence="12">The sequence shown here is derived from an EMBL/GenBank/DDBJ whole genome shotgun (WGS) entry which is preliminary data.</text>
</comment>
<evidence type="ECO:0000313" key="13">
    <source>
        <dbReference type="Proteomes" id="UP000516437"/>
    </source>
</evidence>
<name>A0A6A1V889_9ROSI</name>
<proteinExistence type="inferred from homology"/>
<comment type="pathway">
    <text evidence="2">Glycolipid biosynthesis; glycosylphosphatidylinositol-anchor biosynthesis.</text>
</comment>
<feature type="transmembrane region" description="Helical" evidence="11">
    <location>
        <begin position="635"/>
        <end position="656"/>
    </location>
</feature>
<dbReference type="CDD" id="cd16023">
    <property type="entry name" value="GPI_EPT_3"/>
    <property type="match status" value="1"/>
</dbReference>
<feature type="transmembrane region" description="Helical" evidence="11">
    <location>
        <begin position="814"/>
        <end position="832"/>
    </location>
</feature>
<feature type="transmembrane region" description="Helical" evidence="11">
    <location>
        <begin position="853"/>
        <end position="874"/>
    </location>
</feature>
<evidence type="ECO:0000256" key="4">
    <source>
        <dbReference type="ARBA" id="ARBA00022502"/>
    </source>
</evidence>
<feature type="transmembrane region" description="Helical" evidence="11">
    <location>
        <begin position="771"/>
        <end position="794"/>
    </location>
</feature>
<dbReference type="InterPro" id="IPR037675">
    <property type="entry name" value="PIG-O_N"/>
</dbReference>
<evidence type="ECO:0000256" key="9">
    <source>
        <dbReference type="ARBA" id="ARBA00023136"/>
    </source>
</evidence>
<dbReference type="GO" id="GO:0005789">
    <property type="term" value="C:endoplasmic reticulum membrane"/>
    <property type="evidence" value="ECO:0007669"/>
    <property type="project" value="UniProtKB-SubCell"/>
</dbReference>
<dbReference type="EMBL" id="RXIC02000024">
    <property type="protein sequence ID" value="KAB1209069.1"/>
    <property type="molecule type" value="Genomic_DNA"/>
</dbReference>
<evidence type="ECO:0000256" key="1">
    <source>
        <dbReference type="ARBA" id="ARBA00004477"/>
    </source>
</evidence>
<dbReference type="PANTHER" id="PTHR23071:SF1">
    <property type="entry name" value="GPI ETHANOLAMINE PHOSPHATE TRANSFERASE 3"/>
    <property type="match status" value="1"/>
</dbReference>
<organism evidence="12 13">
    <name type="scientific">Morella rubra</name>
    <name type="common">Chinese bayberry</name>
    <dbReference type="NCBI Taxonomy" id="262757"/>
    <lineage>
        <taxon>Eukaryota</taxon>
        <taxon>Viridiplantae</taxon>
        <taxon>Streptophyta</taxon>
        <taxon>Embryophyta</taxon>
        <taxon>Tracheophyta</taxon>
        <taxon>Spermatophyta</taxon>
        <taxon>Magnoliopsida</taxon>
        <taxon>eudicotyledons</taxon>
        <taxon>Gunneridae</taxon>
        <taxon>Pentapetalae</taxon>
        <taxon>rosids</taxon>
        <taxon>fabids</taxon>
        <taxon>Fagales</taxon>
        <taxon>Myricaceae</taxon>
        <taxon>Morella</taxon>
    </lineage>
</organism>
<feature type="transmembrane region" description="Helical" evidence="11">
    <location>
        <begin position="596"/>
        <end position="615"/>
    </location>
</feature>
<evidence type="ECO:0000256" key="7">
    <source>
        <dbReference type="ARBA" id="ARBA00022824"/>
    </source>
</evidence>
<dbReference type="AlphaFoldDB" id="A0A6A1V889"/>